<dbReference type="RefSeq" id="WP_109333568.1">
    <property type="nucleotide sequence ID" value="NZ_CP029358.1"/>
</dbReference>
<keyword evidence="4" id="KW-1185">Reference proteome</keyword>
<proteinExistence type="predicted"/>
<name>A0A2S2CZA8_9PROT</name>
<geneLocation type="plasmid" evidence="3 4">
    <name>unnamed3</name>
</geneLocation>
<dbReference type="GO" id="GO:0006313">
    <property type="term" value="P:DNA transposition"/>
    <property type="evidence" value="ECO:0007669"/>
    <property type="project" value="InterPro"/>
</dbReference>
<dbReference type="GO" id="GO:0004803">
    <property type="term" value="F:transposase activity"/>
    <property type="evidence" value="ECO:0007669"/>
    <property type="project" value="InterPro"/>
</dbReference>
<dbReference type="KEGG" id="azz:DEW08_27890"/>
<organism evidence="3 4">
    <name type="scientific">Azospirillum thermophilum</name>
    <dbReference type="NCBI Taxonomy" id="2202148"/>
    <lineage>
        <taxon>Bacteria</taxon>
        <taxon>Pseudomonadati</taxon>
        <taxon>Pseudomonadota</taxon>
        <taxon>Alphaproteobacteria</taxon>
        <taxon>Rhodospirillales</taxon>
        <taxon>Azospirillaceae</taxon>
        <taxon>Azospirillum</taxon>
    </lineage>
</organism>
<keyword evidence="3" id="KW-0614">Plasmid</keyword>
<gene>
    <name evidence="3" type="ORF">DEW08_27890</name>
</gene>
<dbReference type="AlphaFoldDB" id="A0A2S2CZA8"/>
<dbReference type="InterPro" id="IPR002559">
    <property type="entry name" value="Transposase_11"/>
</dbReference>
<evidence type="ECO:0000313" key="4">
    <source>
        <dbReference type="Proteomes" id="UP000245629"/>
    </source>
</evidence>
<sequence length="384" mass="43037">MSGEIDEAFRPSRLRSLLDHFAVIEDPREPPKVRYPLREVLFLVVAATIADCEDYDEIALWGRNHLDFLRRFSEFHFGTPCADWLRVVMNRIAPELFQACFTDWALALRSDAPKLIALDGKTSRRSHDRGAGRKALHLVSAWATTERLVLAQEAVDEKENECAAIPDILDRLALKGAVVTIDAIACNPAIAKAITDREGDYLLAVKANQPTLFAEIGRYFDDPEARVAVHTDVDKGHGRLETRRYAVSQEVDWLSGDRRYPDEPRFAKLASIALVESTVEKAGSVTAMRRLYLSSAVLTPQRLEQAVRGHWGIENCLHWVLDVTFGEDQSRLRKGHGALNMAVVRHFAINAVRLGKGKHSIKTTRKLAGWNSNVLADLLTPTSR</sequence>
<dbReference type="EMBL" id="CP029358">
    <property type="protein sequence ID" value="AWK89854.1"/>
    <property type="molecule type" value="Genomic_DNA"/>
</dbReference>
<protein>
    <submittedName>
        <fullName evidence="3">ISAs1 family transposase</fullName>
    </submittedName>
</protein>
<dbReference type="Pfam" id="PF01609">
    <property type="entry name" value="DDE_Tnp_1"/>
    <property type="match status" value="1"/>
</dbReference>
<evidence type="ECO:0000259" key="1">
    <source>
        <dbReference type="Pfam" id="PF01609"/>
    </source>
</evidence>
<dbReference type="InterPro" id="IPR032806">
    <property type="entry name" value="YbfD_N"/>
</dbReference>
<dbReference type="GO" id="GO:0003677">
    <property type="term" value="F:DNA binding"/>
    <property type="evidence" value="ECO:0007669"/>
    <property type="project" value="InterPro"/>
</dbReference>
<dbReference type="PANTHER" id="PTHR30298:SF0">
    <property type="entry name" value="PROTEIN YBFL-RELATED"/>
    <property type="match status" value="1"/>
</dbReference>
<feature type="domain" description="Transposase IS4-like" evidence="1">
    <location>
        <begin position="115"/>
        <end position="350"/>
    </location>
</feature>
<dbReference type="Pfam" id="PF13808">
    <property type="entry name" value="DDE_Tnp_1_assoc"/>
    <property type="match status" value="1"/>
</dbReference>
<dbReference type="OrthoDB" id="8001376at2"/>
<evidence type="ECO:0000259" key="2">
    <source>
        <dbReference type="Pfam" id="PF13808"/>
    </source>
</evidence>
<dbReference type="InterPro" id="IPR051698">
    <property type="entry name" value="Transposase_11-like"/>
</dbReference>
<accession>A0A2S2CZA8</accession>
<dbReference type="PANTHER" id="PTHR30298">
    <property type="entry name" value="H REPEAT-ASSOCIATED PREDICTED TRANSPOSASE"/>
    <property type="match status" value="1"/>
</dbReference>
<reference evidence="4" key="1">
    <citation type="submission" date="2018-05" db="EMBL/GenBank/DDBJ databases">
        <title>Azospirillum thermophila sp. nov., a novel isolated from hot spring.</title>
        <authorList>
            <person name="Zhao Z."/>
        </authorList>
    </citation>
    <scope>NUCLEOTIDE SEQUENCE [LARGE SCALE GENOMIC DNA]</scope>
    <source>
        <strain evidence="4">CFH 70021</strain>
        <plasmid evidence="4">unnamed3</plasmid>
    </source>
</reference>
<evidence type="ECO:0000313" key="3">
    <source>
        <dbReference type="EMBL" id="AWK89854.1"/>
    </source>
</evidence>
<feature type="domain" description="H repeat-associated protein N-terminal" evidence="2">
    <location>
        <begin position="18"/>
        <end position="105"/>
    </location>
</feature>
<dbReference type="NCBIfam" id="NF033564">
    <property type="entry name" value="transpos_ISAs1"/>
    <property type="match status" value="1"/>
</dbReference>
<dbReference type="InterPro" id="IPR047647">
    <property type="entry name" value="ISAs1_transpos"/>
</dbReference>
<dbReference type="Proteomes" id="UP000245629">
    <property type="component" value="Plasmid unnamed3"/>
</dbReference>